<dbReference type="RefSeq" id="XP_019486379.1">
    <property type="nucleotide sequence ID" value="XM_019630834.1"/>
</dbReference>
<keyword evidence="3" id="KW-1185">Reference proteome</keyword>
<dbReference type="KEGG" id="hai:109375448"/>
<dbReference type="Pfam" id="PF15695">
    <property type="entry name" value="HERV-K_REC"/>
    <property type="match status" value="1"/>
</dbReference>
<organism evidence="3 4">
    <name type="scientific">Hipposideros armiger</name>
    <name type="common">Great Himalayan leaf-nosed bat</name>
    <dbReference type="NCBI Taxonomy" id="186990"/>
    <lineage>
        <taxon>Eukaryota</taxon>
        <taxon>Metazoa</taxon>
        <taxon>Chordata</taxon>
        <taxon>Craniata</taxon>
        <taxon>Vertebrata</taxon>
        <taxon>Euteleostomi</taxon>
        <taxon>Mammalia</taxon>
        <taxon>Eutheria</taxon>
        <taxon>Laurasiatheria</taxon>
        <taxon>Chiroptera</taxon>
        <taxon>Yinpterochiroptera</taxon>
        <taxon>Rhinolophoidea</taxon>
        <taxon>Hipposideridae</taxon>
        <taxon>Hipposideros</taxon>
    </lineage>
</organism>
<evidence type="ECO:0000256" key="1">
    <source>
        <dbReference type="ARBA" id="ARBA00004328"/>
    </source>
</evidence>
<gene>
    <name evidence="4" type="primary">LOC109375448</name>
</gene>
<protein>
    <submittedName>
        <fullName evidence="4">Uncharacterized protein LOC109375448</fullName>
    </submittedName>
</protein>
<dbReference type="PANTHER" id="PTHR34313">
    <property type="entry name" value="ENDOGENOUS RETROVIRUS GROUP K MEMBER 113 ENV POLYPROTEIN-RELATED"/>
    <property type="match status" value="1"/>
</dbReference>
<comment type="subcellular location">
    <subcellularLocation>
        <location evidence="1">Virion</location>
    </subcellularLocation>
</comment>
<name>A0A8B7QC77_HIPAR</name>
<dbReference type="GeneID" id="109375448"/>
<dbReference type="AlphaFoldDB" id="A0A8B7QC77"/>
<dbReference type="PANTHER" id="PTHR34313:SF3">
    <property type="entry name" value="ENDOGENOUS RETROVIRUS GROUP K MEMBER 113 ENV POLYPROTEIN-RELATED"/>
    <property type="match status" value="1"/>
</dbReference>
<dbReference type="Proteomes" id="UP000694851">
    <property type="component" value="Unplaced"/>
</dbReference>
<proteinExistence type="predicted"/>
<accession>A0A8B7QC77</accession>
<dbReference type="InterPro" id="IPR051255">
    <property type="entry name" value="Retroviral_env_glycoprotein"/>
</dbReference>
<dbReference type="InterPro" id="IPR059105">
    <property type="entry name" value="Rec21/ENK19"/>
</dbReference>
<feature type="domain" description="Rec21/ENK19" evidence="2">
    <location>
        <begin position="94"/>
        <end position="141"/>
    </location>
</feature>
<reference evidence="4" key="1">
    <citation type="submission" date="2025-08" db="UniProtKB">
        <authorList>
            <consortium name="RefSeq"/>
        </authorList>
    </citation>
    <scope>IDENTIFICATION</scope>
    <source>
        <tissue evidence="4">Muscle</tissue>
    </source>
</reference>
<evidence type="ECO:0000313" key="4">
    <source>
        <dbReference type="RefSeq" id="XP_019486379.1"/>
    </source>
</evidence>
<evidence type="ECO:0000313" key="3">
    <source>
        <dbReference type="Proteomes" id="UP000694851"/>
    </source>
</evidence>
<evidence type="ECO:0000259" key="2">
    <source>
        <dbReference type="Pfam" id="PF15695"/>
    </source>
</evidence>
<sequence>MGYCLIATGVADVFRVLKNVLCGYLAGVSNLTISNTPKKRKPIWPKIARYDWPPNCPVVEDTRPLIPSMIEMSNLSFQPAHPRPTAPSAFRVITPQTRRAPLPTWDQLKRLAQVAEHRLSEENIPKTEANMLLSMMAVLAVTHTPWSEVRAHLLGHVPNLTVDILQLQQEVDQMSSANLQLLPGEDALSMAAEGLSTLNTFTWFSCVNNKPSSGP</sequence>